<dbReference type="PROSITE" id="PS50211">
    <property type="entry name" value="DENN"/>
    <property type="match status" value="1"/>
</dbReference>
<dbReference type="Gene3D" id="3.40.50.11500">
    <property type="match status" value="1"/>
</dbReference>
<dbReference type="InterPro" id="IPR051942">
    <property type="entry name" value="DENN_domain_containing_2"/>
</dbReference>
<dbReference type="InterPro" id="IPR043153">
    <property type="entry name" value="DENN_C"/>
</dbReference>
<reference evidence="3" key="1">
    <citation type="submission" date="2021-02" db="EMBL/GenBank/DDBJ databases">
        <authorList>
            <person name="Nowell W R."/>
        </authorList>
    </citation>
    <scope>NUCLEOTIDE SEQUENCE</scope>
</reference>
<feature type="compositionally biased region" description="Polar residues" evidence="1">
    <location>
        <begin position="265"/>
        <end position="282"/>
    </location>
</feature>
<proteinExistence type="predicted"/>
<feature type="region of interest" description="Disordered" evidence="1">
    <location>
        <begin position="657"/>
        <end position="690"/>
    </location>
</feature>
<feature type="region of interest" description="Disordered" evidence="1">
    <location>
        <begin position="294"/>
        <end position="314"/>
    </location>
</feature>
<dbReference type="SMART" id="SM00800">
    <property type="entry name" value="uDENN"/>
    <property type="match status" value="1"/>
</dbReference>
<sequence>MKTEREFNTNMIRSETRIRSSVRSLPKGHFQQIRQMFDKQSCSTKKLSTIYEQQQQQQQKRVPSHVLLRLPVTDDEKLKHAAATVTTKNDDKSLEERYRDYLAEYQAFRLKLTNEFIEHKTMYPTKQDNQLLIQSRSCPQENNLNKEIHSYTSSLPQQISLCEMNETILTQPELTKPQESSISKALNYNDSYDSLPSNHLNRTGSSRNYVSSLQRTVAIHAKPILVTTPTAYNPLKINTPTISDEAYDTAEASRRLRSSASLSSTGYDSNSSPSIKSKRNSVATNNSNDFLVHSTYSSSSSSSPSSDEHQQKLSKPWLQYTSNPTLTHHEDVFENSNEPSPLISRTQIKLNQPTFENRSLATIRHATVRNATFTADSSSLSSSRSSIIHEPIIGNKNTHNSSYSVQTTSFPDSTTDGTIDKKIRRWNNFYAERRELADLKNKKCPLLSTTSTGFQVNGIHNEQHSSIFNPILEQKKEESPIAVVKTVVTDQLPPRKPPRTYENENKHKRKTNDQKVPSSNSNSPSFDLGARSVSCMDLTAGVSTVLLPPNVIPVKRENQHMSRRPSVSSEKTKKKSSKTETIFEETPIKSNQVNTNDIVLRTPTTKSKLSQLSTKSIMKKGVSEPNLTKTSRSKSPFSPRVLFDRFKRILPSTTSKQSLIDKQINSNDNIRTNDSDDSASTSSENNDHIRTSKLDHVSRVKNVYDSLCNTSHMSSLLTDPNLDLSTNELPTLYDYVVHLLPEQEFGYFSNGNGSFLSSNFNSQQSSIPTSTSIRFKYPLDANDEITLKYFCFPDQHDSNNNPVLLTKKPTQEYFRFILTNMHGVRQYGYCSRFFHKGVLNALCIVSPYDMIEIYEKILSTTTELFLSYKDEDARIFLKEIYAHHLPNRGDTIHIHTTTVGLYTLKCEYDRRKELIDSVTLLSLSTETIIKIFSSILYEQKIIFIGNELGTLTRLINTFICLLYPFSWPHTYVPILPALMLDIIQAPTPYIIGILRSCESYLSGNEDLLSQDNSDIIIIDIDHDRIRSINDYLTGNTHRSSMDNLHNLPSTYTESTPLQILPKIFKIELKQEISLLRKTRSSLSLDDCQQRLRDVFMSIFVQSCYNYRDYYYNKNFQREDFIQSKQHTIELFLEWFTRTQIFELFIRQKFETNHAANQFAITFDFACEKYGQTLNKQTSQRITAKSVKRKSATRANKQEIRF</sequence>
<dbReference type="Pfam" id="PF03456">
    <property type="entry name" value="uDENN"/>
    <property type="match status" value="1"/>
</dbReference>
<feature type="region of interest" description="Disordered" evidence="1">
    <location>
        <begin position="248"/>
        <end position="282"/>
    </location>
</feature>
<gene>
    <name evidence="3" type="ORF">KXQ929_LOCUS5019</name>
</gene>
<organism evidence="3 4">
    <name type="scientific">Adineta steineri</name>
    <dbReference type="NCBI Taxonomy" id="433720"/>
    <lineage>
        <taxon>Eukaryota</taxon>
        <taxon>Metazoa</taxon>
        <taxon>Spiralia</taxon>
        <taxon>Gnathifera</taxon>
        <taxon>Rotifera</taxon>
        <taxon>Eurotatoria</taxon>
        <taxon>Bdelloidea</taxon>
        <taxon>Adinetida</taxon>
        <taxon>Adinetidae</taxon>
        <taxon>Adineta</taxon>
    </lineage>
</organism>
<dbReference type="InterPro" id="IPR037516">
    <property type="entry name" value="Tripartite_DENN"/>
</dbReference>
<dbReference type="PANTHER" id="PTHR15288:SF0">
    <property type="entry name" value="UDENN DOMAIN-CONTAINING PROTEIN"/>
    <property type="match status" value="1"/>
</dbReference>
<name>A0A818N2Z4_9BILA</name>
<dbReference type="AlphaFoldDB" id="A0A818N2Z4"/>
<dbReference type="Gene3D" id="3.30.450.200">
    <property type="match status" value="1"/>
</dbReference>
<evidence type="ECO:0000313" key="3">
    <source>
        <dbReference type="EMBL" id="CAF3598794.1"/>
    </source>
</evidence>
<feature type="compositionally biased region" description="Polar residues" evidence="1">
    <location>
        <begin position="657"/>
        <end position="672"/>
    </location>
</feature>
<evidence type="ECO:0000256" key="1">
    <source>
        <dbReference type="SAM" id="MobiDB-lite"/>
    </source>
</evidence>
<evidence type="ECO:0000313" key="4">
    <source>
        <dbReference type="Proteomes" id="UP000663868"/>
    </source>
</evidence>
<feature type="region of interest" description="Disordered" evidence="1">
    <location>
        <begin position="553"/>
        <end position="581"/>
    </location>
</feature>
<feature type="domain" description="UDENN" evidence="2">
    <location>
        <begin position="753"/>
        <end position="1155"/>
    </location>
</feature>
<dbReference type="InterPro" id="IPR005113">
    <property type="entry name" value="uDENN_dom"/>
</dbReference>
<dbReference type="Proteomes" id="UP000663868">
    <property type="component" value="Unassembled WGS sequence"/>
</dbReference>
<dbReference type="PANTHER" id="PTHR15288">
    <property type="entry name" value="DENN DOMAIN-CONTAINING PROTEIN 2"/>
    <property type="match status" value="1"/>
</dbReference>
<dbReference type="SMART" id="SM00799">
    <property type="entry name" value="DENN"/>
    <property type="match status" value="1"/>
</dbReference>
<feature type="compositionally biased region" description="Polar residues" evidence="1">
    <location>
        <begin position="514"/>
        <end position="525"/>
    </location>
</feature>
<dbReference type="Pfam" id="PF02141">
    <property type="entry name" value="DENN"/>
    <property type="match status" value="1"/>
</dbReference>
<protein>
    <recommendedName>
        <fullName evidence="2">UDENN domain-containing protein</fullName>
    </recommendedName>
</protein>
<evidence type="ECO:0000259" key="2">
    <source>
        <dbReference type="PROSITE" id="PS50211"/>
    </source>
</evidence>
<accession>A0A818N2Z4</accession>
<feature type="region of interest" description="Disordered" evidence="1">
    <location>
        <begin position="487"/>
        <end position="528"/>
    </location>
</feature>
<comment type="caution">
    <text evidence="3">The sequence shown here is derived from an EMBL/GenBank/DDBJ whole genome shotgun (WGS) entry which is preliminary data.</text>
</comment>
<dbReference type="EMBL" id="CAJOBB010000179">
    <property type="protein sequence ID" value="CAF3598794.1"/>
    <property type="molecule type" value="Genomic_DNA"/>
</dbReference>
<dbReference type="InterPro" id="IPR001194">
    <property type="entry name" value="cDENN_dom"/>
</dbReference>